<dbReference type="AlphaFoldDB" id="A0AAE5BWB6"/>
<protein>
    <submittedName>
        <fullName evidence="1">Uncharacterized protein</fullName>
    </submittedName>
</protein>
<keyword evidence="2" id="KW-1185">Reference proteome</keyword>
<dbReference type="Proteomes" id="UP001193501">
    <property type="component" value="Unassembled WGS sequence"/>
</dbReference>
<evidence type="ECO:0000313" key="2">
    <source>
        <dbReference type="Proteomes" id="UP001193501"/>
    </source>
</evidence>
<comment type="caution">
    <text evidence="1">The sequence shown here is derived from an EMBL/GenBank/DDBJ whole genome shotgun (WGS) entry which is preliminary data.</text>
</comment>
<name>A0AAE5BWB6_9RHOB</name>
<sequence length="229" mass="25335">MTHSPFEAAYLRRSLKRGLAAEALAQAQKTQADMAGLVALGQDFRPNAKGLQRLALRMQARAGVVRVALVPGGLSVVTRSVREVRAQQAGAALFSETGLIYHRIVLRLDGHLSYRISAVSFCRHALERLVERSQVALGPILPRVDAEALQLFRQWDRAALIEAEGSFARAQEPGVWAGGLDEMALEPDWGLASRAMSFQVFSVRTFLSEAEMRPTLWLRWKDDPTCRVA</sequence>
<dbReference type="RefSeq" id="WP_168775926.1">
    <property type="nucleotide sequence ID" value="NZ_JAABNR010000018.1"/>
</dbReference>
<evidence type="ECO:0000313" key="1">
    <source>
        <dbReference type="EMBL" id="NBZ89122.1"/>
    </source>
</evidence>
<gene>
    <name evidence="1" type="ORF">GV832_16155</name>
</gene>
<reference evidence="1" key="1">
    <citation type="submission" date="2020-01" db="EMBL/GenBank/DDBJ databases">
        <authorList>
            <person name="Chen W.-M."/>
        </authorList>
    </citation>
    <scope>NUCLEOTIDE SEQUENCE</scope>
    <source>
        <strain evidence="1">CYK-10</strain>
    </source>
</reference>
<dbReference type="EMBL" id="JAABNR010000018">
    <property type="protein sequence ID" value="NBZ89122.1"/>
    <property type="molecule type" value="Genomic_DNA"/>
</dbReference>
<proteinExistence type="predicted"/>
<accession>A0AAE5BWB6</accession>
<organism evidence="1 2">
    <name type="scientific">Stagnihabitans tardus</name>
    <dbReference type="NCBI Taxonomy" id="2699202"/>
    <lineage>
        <taxon>Bacteria</taxon>
        <taxon>Pseudomonadati</taxon>
        <taxon>Pseudomonadota</taxon>
        <taxon>Alphaproteobacteria</taxon>
        <taxon>Rhodobacterales</taxon>
        <taxon>Paracoccaceae</taxon>
        <taxon>Stagnihabitans</taxon>
    </lineage>
</organism>